<evidence type="ECO:0000259" key="1">
    <source>
        <dbReference type="PROSITE" id="PS50106"/>
    </source>
</evidence>
<name>A0ABM4DJK0_HYDVU</name>
<dbReference type="SMART" id="SM00324">
    <property type="entry name" value="RhoGAP"/>
    <property type="match status" value="1"/>
</dbReference>
<dbReference type="PROSITE" id="PS50106">
    <property type="entry name" value="PDZ"/>
    <property type="match status" value="1"/>
</dbReference>
<reference evidence="4" key="1">
    <citation type="submission" date="2025-08" db="UniProtKB">
        <authorList>
            <consortium name="RefSeq"/>
        </authorList>
    </citation>
    <scope>IDENTIFICATION</scope>
</reference>
<dbReference type="Pfam" id="PF00620">
    <property type="entry name" value="RhoGAP"/>
    <property type="match status" value="1"/>
</dbReference>
<keyword evidence="3" id="KW-1185">Reference proteome</keyword>
<dbReference type="InterPro" id="IPR036034">
    <property type="entry name" value="PDZ_sf"/>
</dbReference>
<proteinExistence type="predicted"/>
<evidence type="ECO:0000259" key="2">
    <source>
        <dbReference type="PROSITE" id="PS50238"/>
    </source>
</evidence>
<dbReference type="SUPFAM" id="SSF50156">
    <property type="entry name" value="PDZ domain-like"/>
    <property type="match status" value="1"/>
</dbReference>
<accession>A0ABM4DJK0</accession>
<dbReference type="RefSeq" id="XP_065674664.1">
    <property type="nucleotide sequence ID" value="XM_065818592.1"/>
</dbReference>
<dbReference type="SMART" id="SM00228">
    <property type="entry name" value="PDZ"/>
    <property type="match status" value="1"/>
</dbReference>
<dbReference type="PANTHER" id="PTHR46150:SF3">
    <property type="entry name" value="RHO GTPASE-ACTIVATING PROTEIN 100F"/>
    <property type="match status" value="1"/>
</dbReference>
<dbReference type="InterPro" id="IPR000198">
    <property type="entry name" value="RhoGAP_dom"/>
</dbReference>
<dbReference type="InterPro" id="IPR008936">
    <property type="entry name" value="Rho_GTPase_activation_prot"/>
</dbReference>
<dbReference type="PROSITE" id="PS50238">
    <property type="entry name" value="RHOGAP"/>
    <property type="match status" value="1"/>
</dbReference>
<dbReference type="PANTHER" id="PTHR46150">
    <property type="entry name" value="RHO GTPASE-ACTIVATING PROTEIN 100F"/>
    <property type="match status" value="1"/>
</dbReference>
<dbReference type="InterPro" id="IPR052118">
    <property type="entry name" value="Rho-GAP_regulator"/>
</dbReference>
<dbReference type="Proteomes" id="UP001652625">
    <property type="component" value="Chromosome 14"/>
</dbReference>
<dbReference type="Gene3D" id="1.10.555.10">
    <property type="entry name" value="Rho GTPase activation protein"/>
    <property type="match status" value="1"/>
</dbReference>
<feature type="domain" description="PDZ" evidence="1">
    <location>
        <begin position="237"/>
        <end position="310"/>
    </location>
</feature>
<dbReference type="SUPFAM" id="SSF48350">
    <property type="entry name" value="GTPase activation domain, GAP"/>
    <property type="match status" value="1"/>
</dbReference>
<evidence type="ECO:0000313" key="3">
    <source>
        <dbReference type="Proteomes" id="UP001652625"/>
    </source>
</evidence>
<feature type="domain" description="Rho-GAP" evidence="2">
    <location>
        <begin position="509"/>
        <end position="697"/>
    </location>
</feature>
<dbReference type="Gene3D" id="2.30.42.10">
    <property type="match status" value="1"/>
</dbReference>
<organism evidence="3 4">
    <name type="scientific">Hydra vulgaris</name>
    <name type="common">Hydra</name>
    <name type="synonym">Hydra attenuata</name>
    <dbReference type="NCBI Taxonomy" id="6087"/>
    <lineage>
        <taxon>Eukaryota</taxon>
        <taxon>Metazoa</taxon>
        <taxon>Cnidaria</taxon>
        <taxon>Hydrozoa</taxon>
        <taxon>Hydroidolina</taxon>
        <taxon>Anthoathecata</taxon>
        <taxon>Aplanulata</taxon>
        <taxon>Hydridae</taxon>
        <taxon>Hydra</taxon>
    </lineage>
</organism>
<evidence type="ECO:0000313" key="4">
    <source>
        <dbReference type="RefSeq" id="XP_065674664.1"/>
    </source>
</evidence>
<protein>
    <submittedName>
        <fullName evidence="4">Rho GTPase-activating protein 100F</fullName>
    </submittedName>
</protein>
<dbReference type="InterPro" id="IPR001478">
    <property type="entry name" value="PDZ"/>
</dbReference>
<dbReference type="Pfam" id="PF00595">
    <property type="entry name" value="PDZ"/>
    <property type="match status" value="1"/>
</dbReference>
<sequence length="702" mass="80411">MSGRDYGGDDFNDLSNGNENSKLKKKILPLSSDKKSSSLLYCLLDESELNKARTNIACKDVSRSVGDLTSFELYEQTDALRYCDATDGETSLPSNKVRKHLSKQTELSLGLNIDKNKFTSDLVEFKMKQEKVKSSAMRIAMSVENLFRADKAIHRNTRIRSVSDPINPKVSPDSKSRKFFKRGIFLKQNKQLEDNTELNDKYNNKRRLSIKLVEDTARKLSGIKEIFLDQQGNVIKNVEIKKSPGQPLGFYIRLGNGIEKTHERIFVSRVTLGSFVDVNSLFYAGDEILRVNQNEIRDLSLEEVASKMRELNDLSIEIKSAMPLILHSKLHLRKPVLVNHDQKKSLDNSFSVDEPSTLDSNQEDCVYESDKMNSMQKKPFTGSLHISIHKVIGCREQGSFSCSLETDGEFKAKTSAKMMQEDLEIDESFEIEINETSSVELKLFLNKKEKPSDIGRIHLENIFAHNNIVSIILKTVKFGIKLYLSLKYIAVNNFLNRAPSKRLKGVFGFNIAQTLIDDCNTIPFIVRRCVEKIEQYGLSLEGIYRINGNARKKKILRAKFDEKVVEYENIDEFDCHVVSGVLKDYLRELPQPLISQKLFLKIYEKSLEDDNKSCFDLVLLDAMKSVHYSNRETLIYVMEHLLRVDSEKDKNKMDFKNLAVCFGPVMMCPPALTFDMIDIKKQVEALKYLLEIWPKLSPQYNV</sequence>
<dbReference type="GeneID" id="105847724"/>
<gene>
    <name evidence="4" type="primary">LOC105847724</name>
</gene>